<keyword evidence="3" id="KW-1185">Reference proteome</keyword>
<evidence type="ECO:0000313" key="3">
    <source>
        <dbReference type="Proteomes" id="UP000299102"/>
    </source>
</evidence>
<comment type="caution">
    <text evidence="2">The sequence shown here is derived from an EMBL/GenBank/DDBJ whole genome shotgun (WGS) entry which is preliminary data.</text>
</comment>
<evidence type="ECO:0000256" key="1">
    <source>
        <dbReference type="SAM" id="MobiDB-lite"/>
    </source>
</evidence>
<dbReference type="EMBL" id="BGZK01000088">
    <property type="protein sequence ID" value="GBP17540.1"/>
    <property type="molecule type" value="Genomic_DNA"/>
</dbReference>
<protein>
    <submittedName>
        <fullName evidence="2">Uncharacterized protein</fullName>
    </submittedName>
</protein>
<accession>A0A4C1TU71</accession>
<proteinExistence type="predicted"/>
<gene>
    <name evidence="2" type="ORF">EVAR_12252_1</name>
</gene>
<sequence>MPGNTQDSRGADKQASYQRYSHQHLQPQRIHQCMFKLLSRNKKSDRGRLIERELGDGEGNGPTEFSFTGWNATAAGANRIGPFFCDSSLQYGSATVKCLKYSNT</sequence>
<dbReference type="Proteomes" id="UP000299102">
    <property type="component" value="Unassembled WGS sequence"/>
</dbReference>
<evidence type="ECO:0000313" key="2">
    <source>
        <dbReference type="EMBL" id="GBP17540.1"/>
    </source>
</evidence>
<name>A0A4C1TU71_EUMVA</name>
<dbReference type="AlphaFoldDB" id="A0A4C1TU71"/>
<reference evidence="2 3" key="1">
    <citation type="journal article" date="2019" name="Commun. Biol.">
        <title>The bagworm genome reveals a unique fibroin gene that provides high tensile strength.</title>
        <authorList>
            <person name="Kono N."/>
            <person name="Nakamura H."/>
            <person name="Ohtoshi R."/>
            <person name="Tomita M."/>
            <person name="Numata K."/>
            <person name="Arakawa K."/>
        </authorList>
    </citation>
    <scope>NUCLEOTIDE SEQUENCE [LARGE SCALE GENOMIC DNA]</scope>
</reference>
<feature type="compositionally biased region" description="Polar residues" evidence="1">
    <location>
        <begin position="15"/>
        <end position="24"/>
    </location>
</feature>
<organism evidence="2 3">
    <name type="scientific">Eumeta variegata</name>
    <name type="common">Bagworm moth</name>
    <name type="synonym">Eumeta japonica</name>
    <dbReference type="NCBI Taxonomy" id="151549"/>
    <lineage>
        <taxon>Eukaryota</taxon>
        <taxon>Metazoa</taxon>
        <taxon>Ecdysozoa</taxon>
        <taxon>Arthropoda</taxon>
        <taxon>Hexapoda</taxon>
        <taxon>Insecta</taxon>
        <taxon>Pterygota</taxon>
        <taxon>Neoptera</taxon>
        <taxon>Endopterygota</taxon>
        <taxon>Lepidoptera</taxon>
        <taxon>Glossata</taxon>
        <taxon>Ditrysia</taxon>
        <taxon>Tineoidea</taxon>
        <taxon>Psychidae</taxon>
        <taxon>Oiketicinae</taxon>
        <taxon>Eumeta</taxon>
    </lineage>
</organism>
<feature type="region of interest" description="Disordered" evidence="1">
    <location>
        <begin position="1"/>
        <end position="24"/>
    </location>
</feature>